<dbReference type="KEGG" id="bfo:118424810"/>
<dbReference type="GeneID" id="118424810"/>
<keyword evidence="2" id="KW-1185">Reference proteome</keyword>
<feature type="region of interest" description="Disordered" evidence="1">
    <location>
        <begin position="284"/>
        <end position="306"/>
    </location>
</feature>
<feature type="compositionally biased region" description="Basic residues" evidence="1">
    <location>
        <begin position="40"/>
        <end position="61"/>
    </location>
</feature>
<dbReference type="AlphaFoldDB" id="A0A9J7N2Q3"/>
<proteinExistence type="predicted"/>
<reference evidence="3 4" key="2">
    <citation type="submission" date="2025-04" db="UniProtKB">
        <authorList>
            <consortium name="RefSeq"/>
        </authorList>
    </citation>
    <scope>IDENTIFICATION</scope>
    <source>
        <strain evidence="3 4">S238N-H82</strain>
        <tissue evidence="3 4">Testes</tissue>
    </source>
</reference>
<gene>
    <name evidence="3 4" type="primary">LOC118424810</name>
</gene>
<evidence type="ECO:0000313" key="2">
    <source>
        <dbReference type="Proteomes" id="UP000001554"/>
    </source>
</evidence>
<dbReference type="RefSeq" id="XP_035689495.1">
    <property type="nucleotide sequence ID" value="XM_035833602.1"/>
</dbReference>
<protein>
    <submittedName>
        <fullName evidence="3 4">Uncharacterized protein LOC118424810 isoform X1</fullName>
    </submittedName>
</protein>
<dbReference type="Proteomes" id="UP000001554">
    <property type="component" value="Chromosome 10"/>
</dbReference>
<dbReference type="RefSeq" id="XP_035689496.1">
    <property type="nucleotide sequence ID" value="XM_035833603.1"/>
</dbReference>
<evidence type="ECO:0000313" key="4">
    <source>
        <dbReference type="RefSeq" id="XP_035689496.1"/>
    </source>
</evidence>
<feature type="region of interest" description="Disordered" evidence="1">
    <location>
        <begin position="17"/>
        <end position="89"/>
    </location>
</feature>
<evidence type="ECO:0000256" key="1">
    <source>
        <dbReference type="SAM" id="MobiDB-lite"/>
    </source>
</evidence>
<name>A0A9J7N2Q3_BRAFL</name>
<evidence type="ECO:0000313" key="3">
    <source>
        <dbReference type="RefSeq" id="XP_035689495.1"/>
    </source>
</evidence>
<organism evidence="2 4">
    <name type="scientific">Branchiostoma floridae</name>
    <name type="common">Florida lancelet</name>
    <name type="synonym">Amphioxus</name>
    <dbReference type="NCBI Taxonomy" id="7739"/>
    <lineage>
        <taxon>Eukaryota</taxon>
        <taxon>Metazoa</taxon>
        <taxon>Chordata</taxon>
        <taxon>Cephalochordata</taxon>
        <taxon>Leptocardii</taxon>
        <taxon>Amphioxiformes</taxon>
        <taxon>Branchiostomatidae</taxon>
        <taxon>Branchiostoma</taxon>
    </lineage>
</organism>
<sequence>MPWTSMSSSGTSIMFASSMKREKKSTPSLKAPEEGPAHCTHPHPHSNHHHNNHHHNNHRHSNQVSTWSQDCTKLSSSHHDNQRCGHAQKTPEAAAKTLISRRTNFFHIGITAGSRAVANVRSRQVRIISPNQQISIITPKRQIRIVSPRSVDSVTRRSKEESEVQRTVVIQPRQSVRIVKQNCQAAEESGTRNGGVSYRFVRKASNVTRFTKETRQCGGGSVVMRYPWGKVNITRTGGQTRNIVLNDNRTDDCSVVKCTNNHDETADVGRETESQRTVERLEEGRGENVVNSDSTVQRRRTGRTQGGPRFVSVMYFQTTSCKHRGRKVKHGS</sequence>
<feature type="compositionally biased region" description="Polar residues" evidence="1">
    <location>
        <begin position="63"/>
        <end position="75"/>
    </location>
</feature>
<dbReference type="OrthoDB" id="10060861at2759"/>
<reference evidence="2" key="1">
    <citation type="journal article" date="2020" name="Nat. Ecol. Evol.">
        <title>Deeply conserved synteny resolves early events in vertebrate evolution.</title>
        <authorList>
            <person name="Simakov O."/>
            <person name="Marletaz F."/>
            <person name="Yue J.X."/>
            <person name="O'Connell B."/>
            <person name="Jenkins J."/>
            <person name="Brandt A."/>
            <person name="Calef R."/>
            <person name="Tung C.H."/>
            <person name="Huang T.K."/>
            <person name="Schmutz J."/>
            <person name="Satoh N."/>
            <person name="Yu J.K."/>
            <person name="Putnam N.H."/>
            <person name="Green R.E."/>
            <person name="Rokhsar D.S."/>
        </authorList>
    </citation>
    <scope>NUCLEOTIDE SEQUENCE [LARGE SCALE GENOMIC DNA]</scope>
    <source>
        <strain evidence="2">S238N-H82</strain>
    </source>
</reference>
<accession>A0A9J7N2Q3</accession>